<gene>
    <name evidence="1" type="ORF">H9Q80_01185</name>
</gene>
<dbReference type="EMBL" id="CP060636">
    <property type="protein sequence ID" value="QNM12602.1"/>
    <property type="molecule type" value="Genomic_DNA"/>
</dbReference>
<dbReference type="Proteomes" id="UP000515856">
    <property type="component" value="Chromosome"/>
</dbReference>
<protein>
    <submittedName>
        <fullName evidence="1">Uncharacterized protein</fullName>
    </submittedName>
</protein>
<dbReference type="AlphaFoldDB" id="A0A7G9GP70"/>
<proteinExistence type="predicted"/>
<reference evidence="1 2" key="1">
    <citation type="submission" date="2020-08" db="EMBL/GenBank/DDBJ databases">
        <authorList>
            <person name="Liu C."/>
            <person name="Sun Q."/>
        </authorList>
    </citation>
    <scope>NUCLEOTIDE SEQUENCE [LARGE SCALE GENOMIC DNA]</scope>
    <source>
        <strain evidence="1 2">NSJ-61</strain>
    </source>
</reference>
<evidence type="ECO:0000313" key="1">
    <source>
        <dbReference type="EMBL" id="QNM12602.1"/>
    </source>
</evidence>
<dbReference type="RefSeq" id="WP_117454247.1">
    <property type="nucleotide sequence ID" value="NZ_CP060636.1"/>
</dbReference>
<name>A0A7G9GP70_9FIRM</name>
<sequence>MGKLPPAAKVYEAYSAIADKRVELHEQEAYVTSSDESKRYTVRFQDDVYSSNDNATIWQHYAGYPILAVLMLQKRLPVNEEILPAFKNVNWKALNTKYKNKYDLAIQEFYEQHPTLDPTLVEESVEECLKACETLQIIIKGNRAKK</sequence>
<keyword evidence="2" id="KW-1185">Reference proteome</keyword>
<accession>A0A7G9GP70</accession>
<evidence type="ECO:0000313" key="2">
    <source>
        <dbReference type="Proteomes" id="UP000515856"/>
    </source>
</evidence>
<dbReference type="KEGG" id="ehn:H9Q80_01185"/>
<organism evidence="1 2">
    <name type="scientific">[Eubacterium] hominis</name>
    <dbReference type="NCBI Taxonomy" id="2764325"/>
    <lineage>
        <taxon>Bacteria</taxon>
        <taxon>Bacillati</taxon>
        <taxon>Bacillota</taxon>
        <taxon>Erysipelotrichia</taxon>
        <taxon>Erysipelotrichales</taxon>
        <taxon>Erysipelotrichaceae</taxon>
        <taxon>Amedibacillus</taxon>
    </lineage>
</organism>